<dbReference type="InterPro" id="IPR003430">
    <property type="entry name" value="Phenol_Hydrox"/>
</dbReference>
<keyword evidence="6" id="KW-1185">Reference proteome</keyword>
<evidence type="ECO:0000256" key="1">
    <source>
        <dbReference type="ARBA" id="ARBA00012710"/>
    </source>
</evidence>
<dbReference type="AlphaFoldDB" id="A0A495QWY7"/>
<proteinExistence type="predicted"/>
<evidence type="ECO:0000313" key="6">
    <source>
        <dbReference type="Proteomes" id="UP000274601"/>
    </source>
</evidence>
<dbReference type="Proteomes" id="UP000274601">
    <property type="component" value="Unassembled WGS sequence"/>
</dbReference>
<accession>A0A495QWY7</accession>
<keyword evidence="2" id="KW-0560">Oxidoreductase</keyword>
<evidence type="ECO:0000256" key="2">
    <source>
        <dbReference type="ARBA" id="ARBA00023002"/>
    </source>
</evidence>
<protein>
    <recommendedName>
        <fullName evidence="1">propane 2-monooxygenase</fullName>
        <ecNumber evidence="1">1.14.13.227</ecNumber>
    </recommendedName>
</protein>
<keyword evidence="3 5" id="KW-0503">Monooxygenase</keyword>
<reference evidence="5 6" key="1">
    <citation type="submission" date="2018-10" db="EMBL/GenBank/DDBJ databases">
        <title>Genomic Encyclopedia of Archaeal and Bacterial Type Strains, Phase II (KMG-II): from individual species to whole genera.</title>
        <authorList>
            <person name="Goeker M."/>
        </authorList>
    </citation>
    <scope>NUCLEOTIDE SEQUENCE [LARGE SCALE GENOMIC DNA]</scope>
    <source>
        <strain evidence="5 6">DSM 43383</strain>
    </source>
</reference>
<dbReference type="Pfam" id="PF02332">
    <property type="entry name" value="Phenol_Hydrox"/>
    <property type="match status" value="1"/>
</dbReference>
<dbReference type="EMBL" id="RBWU01000001">
    <property type="protein sequence ID" value="RKS78705.1"/>
    <property type="molecule type" value="Genomic_DNA"/>
</dbReference>
<dbReference type="InterPro" id="IPR012348">
    <property type="entry name" value="RNR-like"/>
</dbReference>
<dbReference type="Gene3D" id="1.10.620.20">
    <property type="entry name" value="Ribonucleotide Reductase, subunit A"/>
    <property type="match status" value="1"/>
</dbReference>
<evidence type="ECO:0000313" key="5">
    <source>
        <dbReference type="EMBL" id="RKS78705.1"/>
    </source>
</evidence>
<gene>
    <name evidence="5" type="ORF">BZB76_0133</name>
</gene>
<dbReference type="SUPFAM" id="SSF47240">
    <property type="entry name" value="Ferritin-like"/>
    <property type="match status" value="1"/>
</dbReference>
<dbReference type="RefSeq" id="WP_121432329.1">
    <property type="nucleotide sequence ID" value="NZ_RBWU01000001.1"/>
</dbReference>
<evidence type="ECO:0000256" key="4">
    <source>
        <dbReference type="ARBA" id="ARBA00048941"/>
    </source>
</evidence>
<dbReference type="InterPro" id="IPR009078">
    <property type="entry name" value="Ferritin-like_SF"/>
</dbReference>
<dbReference type="EC" id="1.14.13.227" evidence="1"/>
<dbReference type="InterPro" id="IPR012078">
    <property type="entry name" value="MP_mOase_hydro"/>
</dbReference>
<dbReference type="PIRSF" id="PIRSF000040">
    <property type="entry name" value="MMOH_comp"/>
    <property type="match status" value="1"/>
</dbReference>
<name>A0A495QWY7_9ACTN</name>
<dbReference type="GO" id="GO:0016709">
    <property type="term" value="F:oxidoreductase activity, acting on paired donors, with incorporation or reduction of molecular oxygen, NAD(P)H as one donor, and incorporation of one atom of oxygen"/>
    <property type="evidence" value="ECO:0007669"/>
    <property type="project" value="InterPro"/>
</dbReference>
<evidence type="ECO:0000256" key="3">
    <source>
        <dbReference type="ARBA" id="ARBA00023033"/>
    </source>
</evidence>
<comment type="catalytic activity">
    <reaction evidence="4">
        <text>propane + NADH + O2 + H(+) = propan-2-ol + NAD(+) + H2O</text>
        <dbReference type="Rhea" id="RHEA:49992"/>
        <dbReference type="ChEBI" id="CHEBI:15377"/>
        <dbReference type="ChEBI" id="CHEBI:15378"/>
        <dbReference type="ChEBI" id="CHEBI:15379"/>
        <dbReference type="ChEBI" id="CHEBI:17824"/>
        <dbReference type="ChEBI" id="CHEBI:32879"/>
        <dbReference type="ChEBI" id="CHEBI:57540"/>
        <dbReference type="ChEBI" id="CHEBI:57945"/>
        <dbReference type="EC" id="1.14.13.227"/>
    </reaction>
</comment>
<comment type="caution">
    <text evidence="5">The sequence shown here is derived from an EMBL/GenBank/DDBJ whole genome shotgun (WGS) entry which is preliminary data.</text>
</comment>
<dbReference type="OrthoDB" id="9806768at2"/>
<organism evidence="5 6">
    <name type="scientific">Actinomadura pelletieri DSM 43383</name>
    <dbReference type="NCBI Taxonomy" id="1120940"/>
    <lineage>
        <taxon>Bacteria</taxon>
        <taxon>Bacillati</taxon>
        <taxon>Actinomycetota</taxon>
        <taxon>Actinomycetes</taxon>
        <taxon>Streptosporangiales</taxon>
        <taxon>Thermomonosporaceae</taxon>
        <taxon>Actinomadura</taxon>
    </lineage>
</organism>
<sequence>MAAPTRSLRTWSISDAGRRRLNEYEIVTKKFHYHFGKRPAPFDLDPGSAINQWYLKHREGSRLQADDWEEFEDPAQLNYRRYIALQHDREIYAEGVVDHFESFDHDARLDPAWVDVLGRLYLPARFAFHVLQITSLYVGQLAPSAAITNASFFQAADELRALQWIAYRAKSLSLTHGAELADSATARSVWEQDPAWQPARELLERLLLAYDWGEAFTALNLVVKPALDALFKEAFAELAEANADGLTAQLLHESGVDTERGRAWAGALARYAIDARPGNRDHILGWEETWRPRVTAAVQALAGAFPTPPDAPQVLQTVTDSTTRFRDTWLTATSNAAPERE</sequence>